<dbReference type="EMBL" id="JYDS01000517">
    <property type="protein sequence ID" value="KRZ03829.1"/>
    <property type="molecule type" value="Genomic_DNA"/>
</dbReference>
<reference evidence="2 3" key="1">
    <citation type="submission" date="2015-01" db="EMBL/GenBank/DDBJ databases">
        <title>Evolution of Trichinella species and genotypes.</title>
        <authorList>
            <person name="Korhonen P.K."/>
            <person name="Edoardo P."/>
            <person name="Giuseppe L.R."/>
            <person name="Gasser R.B."/>
        </authorList>
    </citation>
    <scope>NUCLEOTIDE SEQUENCE [LARGE SCALE GENOMIC DNA]</scope>
    <source>
        <strain evidence="2">ISS588</strain>
    </source>
</reference>
<evidence type="ECO:0000259" key="1">
    <source>
        <dbReference type="PROSITE" id="PS50181"/>
    </source>
</evidence>
<gene>
    <name evidence="2" type="ORF">T4B_2951</name>
</gene>
<dbReference type="SMART" id="SM00256">
    <property type="entry name" value="FBOX"/>
    <property type="match status" value="1"/>
</dbReference>
<dbReference type="Proteomes" id="UP000054805">
    <property type="component" value="Unassembled WGS sequence"/>
</dbReference>
<sequence length="130" mass="14898">MDASSNTIIADMPEDILKKIFSYVDQYEGLKTCSCVCRRWKVLSDHILKIRDHYLRRGINLRWNSIVPRAISKLTPGRDGKASRMLTTSGRWFANCPCLLMETVVELVKQLDTGEQDELLKLFMHHASGT</sequence>
<organism evidence="2 3">
    <name type="scientific">Trichinella pseudospiralis</name>
    <name type="common">Parasitic roundworm</name>
    <dbReference type="NCBI Taxonomy" id="6337"/>
    <lineage>
        <taxon>Eukaryota</taxon>
        <taxon>Metazoa</taxon>
        <taxon>Ecdysozoa</taxon>
        <taxon>Nematoda</taxon>
        <taxon>Enoplea</taxon>
        <taxon>Dorylaimia</taxon>
        <taxon>Trichinellida</taxon>
        <taxon>Trichinellidae</taxon>
        <taxon>Trichinella</taxon>
    </lineage>
</organism>
<evidence type="ECO:0000313" key="2">
    <source>
        <dbReference type="EMBL" id="KRZ03829.1"/>
    </source>
</evidence>
<dbReference type="InterPro" id="IPR036047">
    <property type="entry name" value="F-box-like_dom_sf"/>
</dbReference>
<dbReference type="Pfam" id="PF00646">
    <property type="entry name" value="F-box"/>
    <property type="match status" value="1"/>
</dbReference>
<evidence type="ECO:0000313" key="3">
    <source>
        <dbReference type="Proteomes" id="UP000054805"/>
    </source>
</evidence>
<proteinExistence type="predicted"/>
<keyword evidence="3" id="KW-1185">Reference proteome</keyword>
<accession>A0A0V1H0Q6</accession>
<name>A0A0V1H0Q6_TRIPS</name>
<dbReference type="PROSITE" id="PS50181">
    <property type="entry name" value="FBOX"/>
    <property type="match status" value="1"/>
</dbReference>
<dbReference type="Gene3D" id="1.20.1280.50">
    <property type="match status" value="1"/>
</dbReference>
<comment type="caution">
    <text evidence="2">The sequence shown here is derived from an EMBL/GenBank/DDBJ whole genome shotgun (WGS) entry which is preliminary data.</text>
</comment>
<feature type="domain" description="F-box" evidence="1">
    <location>
        <begin position="6"/>
        <end position="57"/>
    </location>
</feature>
<dbReference type="AlphaFoldDB" id="A0A0V1H0Q6"/>
<protein>
    <recommendedName>
        <fullName evidence="1">F-box domain-containing protein</fullName>
    </recommendedName>
</protein>
<dbReference type="SUPFAM" id="SSF81383">
    <property type="entry name" value="F-box domain"/>
    <property type="match status" value="1"/>
</dbReference>
<dbReference type="InterPro" id="IPR001810">
    <property type="entry name" value="F-box_dom"/>
</dbReference>